<evidence type="ECO:0000256" key="10">
    <source>
        <dbReference type="PIRSR" id="PIRSR036979-1"/>
    </source>
</evidence>
<dbReference type="PANTHER" id="PTHR43782">
    <property type="entry name" value="ARGINASE"/>
    <property type="match status" value="1"/>
</dbReference>
<dbReference type="PROSITE" id="PS51409">
    <property type="entry name" value="ARGINASE_2"/>
    <property type="match status" value="1"/>
</dbReference>
<dbReference type="PRINTS" id="PR00116">
    <property type="entry name" value="ARGINASE"/>
</dbReference>
<feature type="binding site" evidence="10">
    <location>
        <position position="228"/>
    </location>
    <ligand>
        <name>Mn(2+)</name>
        <dbReference type="ChEBI" id="CHEBI:29035"/>
        <label>1</label>
    </ligand>
</feature>
<feature type="binding site" evidence="10">
    <location>
        <position position="99"/>
    </location>
    <ligand>
        <name>Mn(2+)</name>
        <dbReference type="ChEBI" id="CHEBI:29035"/>
        <label>1</label>
    </ligand>
</feature>
<gene>
    <name evidence="13" type="ORF">EDD71_102123</name>
</gene>
<dbReference type="PIRSF" id="PIRSF036979">
    <property type="entry name" value="Arginase"/>
    <property type="match status" value="1"/>
</dbReference>
<dbReference type="EMBL" id="SOAZ01000002">
    <property type="protein sequence ID" value="TDT63363.1"/>
    <property type="molecule type" value="Genomic_DNA"/>
</dbReference>
<dbReference type="AlphaFoldDB" id="A0A4R7KTM5"/>
<dbReference type="Gene3D" id="3.40.800.10">
    <property type="entry name" value="Ureohydrolase domain"/>
    <property type="match status" value="1"/>
</dbReference>
<dbReference type="InterPro" id="IPR023696">
    <property type="entry name" value="Ureohydrolase_dom_sf"/>
</dbReference>
<dbReference type="RefSeq" id="WP_133627019.1">
    <property type="nucleotide sequence ID" value="NZ_SOAZ01000002.1"/>
</dbReference>
<evidence type="ECO:0000256" key="6">
    <source>
        <dbReference type="ARBA" id="ARBA00022801"/>
    </source>
</evidence>
<dbReference type="Proteomes" id="UP000295325">
    <property type="component" value="Unassembled WGS sequence"/>
</dbReference>
<dbReference type="CDD" id="cd09989">
    <property type="entry name" value="Arginase"/>
    <property type="match status" value="1"/>
</dbReference>
<dbReference type="Pfam" id="PF00491">
    <property type="entry name" value="Arginase"/>
    <property type="match status" value="1"/>
</dbReference>
<keyword evidence="7 10" id="KW-0464">Manganese</keyword>
<evidence type="ECO:0000256" key="8">
    <source>
        <dbReference type="ARBA" id="ARBA00047391"/>
    </source>
</evidence>
<feature type="binding site" evidence="10">
    <location>
        <position position="126"/>
    </location>
    <ligand>
        <name>Mn(2+)</name>
        <dbReference type="ChEBI" id="CHEBI:29035"/>
        <label>2</label>
    </ligand>
</feature>
<evidence type="ECO:0000256" key="12">
    <source>
        <dbReference type="RuleBase" id="RU361159"/>
    </source>
</evidence>
<organism evidence="13 14">
    <name type="scientific">Fonticella tunisiensis</name>
    <dbReference type="NCBI Taxonomy" id="1096341"/>
    <lineage>
        <taxon>Bacteria</taxon>
        <taxon>Bacillati</taxon>
        <taxon>Bacillota</taxon>
        <taxon>Clostridia</taxon>
        <taxon>Eubacteriales</taxon>
        <taxon>Clostridiaceae</taxon>
        <taxon>Fonticella</taxon>
    </lineage>
</organism>
<evidence type="ECO:0000313" key="13">
    <source>
        <dbReference type="EMBL" id="TDT63363.1"/>
    </source>
</evidence>
<keyword evidence="4 12" id="KW-0056">Arginine metabolism</keyword>
<sequence length="308" mass="33858">MAINIIGMPIGYGAQKHGTSSGPDKFREMHIEEEIKNMGFDVKDLGNIEVPVVGEDHKYKYDGKLKYLDIVVDANTKLAFKVYESISSGNFPLVLGGDHSLGMGSIAGVSKHVKNLGVIWIDAHGDINTHETTPSGNIHGMPLAASMGFGPDKLVNLFEHRIKVKDENVFIIGARDLDEGEIELIKNSNIKAFTMDKVKKCGVENVINETLSYLRDKVDGIHVSFDIDSLDSSLVPGTGTPVKDGFTVDEAKYILGTLASSGMVVSMDLVELNPHIDRDEVTAKTYMELLRHVFDNLREVEDRQLMLG</sequence>
<comment type="caution">
    <text evidence="13">The sequence shown here is derived from an EMBL/GenBank/DDBJ whole genome shotgun (WGS) entry which is preliminary data.</text>
</comment>
<keyword evidence="6 12" id="KW-0378">Hydrolase</keyword>
<comment type="cofactor">
    <cofactor evidence="10 12">
        <name>Mn(2+)</name>
        <dbReference type="ChEBI" id="CHEBI:29035"/>
    </cofactor>
    <text evidence="10 12">Binds 2 manganese ions per subunit.</text>
</comment>
<keyword evidence="14" id="KW-1185">Reference proteome</keyword>
<comment type="similarity">
    <text evidence="11 12">Belongs to the arginase family.</text>
</comment>
<name>A0A4R7KTM5_9CLOT</name>
<keyword evidence="5 10" id="KW-0479">Metal-binding</keyword>
<dbReference type="GO" id="GO:0006525">
    <property type="term" value="P:arginine metabolic process"/>
    <property type="evidence" value="ECO:0007669"/>
    <property type="project" value="UniProtKB-KW"/>
</dbReference>
<dbReference type="FunFam" id="3.40.800.10:FF:000012">
    <property type="entry name" value="Arginase"/>
    <property type="match status" value="1"/>
</dbReference>
<reference evidence="13 14" key="1">
    <citation type="submission" date="2019-03" db="EMBL/GenBank/DDBJ databases">
        <title>Genomic Encyclopedia of Type Strains, Phase IV (KMG-IV): sequencing the most valuable type-strain genomes for metagenomic binning, comparative biology and taxonomic classification.</title>
        <authorList>
            <person name="Goeker M."/>
        </authorList>
    </citation>
    <scope>NUCLEOTIDE SEQUENCE [LARGE SCALE GENOMIC DNA]</scope>
    <source>
        <strain evidence="13 14">DSM 24455</strain>
    </source>
</reference>
<dbReference type="SUPFAM" id="SSF52768">
    <property type="entry name" value="Arginase/deacetylase"/>
    <property type="match status" value="1"/>
</dbReference>
<evidence type="ECO:0000256" key="4">
    <source>
        <dbReference type="ARBA" id="ARBA00022503"/>
    </source>
</evidence>
<dbReference type="NCBIfam" id="TIGR01229">
    <property type="entry name" value="rocF_arginase"/>
    <property type="match status" value="1"/>
</dbReference>
<evidence type="ECO:0000256" key="9">
    <source>
        <dbReference type="NCBIfam" id="TIGR01229"/>
    </source>
</evidence>
<evidence type="ECO:0000256" key="1">
    <source>
        <dbReference type="ARBA" id="ARBA00005098"/>
    </source>
</evidence>
<evidence type="ECO:0000256" key="7">
    <source>
        <dbReference type="ARBA" id="ARBA00023211"/>
    </source>
</evidence>
<evidence type="ECO:0000256" key="3">
    <source>
        <dbReference type="ARBA" id="ARBA00018123"/>
    </source>
</evidence>
<dbReference type="EC" id="3.5.3.1" evidence="2 9"/>
<evidence type="ECO:0000256" key="5">
    <source>
        <dbReference type="ARBA" id="ARBA00022723"/>
    </source>
</evidence>
<dbReference type="PANTHER" id="PTHR43782:SF3">
    <property type="entry name" value="ARGINASE"/>
    <property type="match status" value="1"/>
</dbReference>
<proteinExistence type="inferred from homology"/>
<evidence type="ECO:0000313" key="14">
    <source>
        <dbReference type="Proteomes" id="UP000295325"/>
    </source>
</evidence>
<feature type="binding site" evidence="10">
    <location>
        <position position="226"/>
    </location>
    <ligand>
        <name>Mn(2+)</name>
        <dbReference type="ChEBI" id="CHEBI:29035"/>
        <label>1</label>
    </ligand>
</feature>
<comment type="pathway">
    <text evidence="1">Nitrogen metabolism; urea cycle; L-ornithine and urea from L-arginine: step 1/1.</text>
</comment>
<dbReference type="GO" id="GO:0030145">
    <property type="term" value="F:manganese ion binding"/>
    <property type="evidence" value="ECO:0007669"/>
    <property type="project" value="TreeGrafter"/>
</dbReference>
<accession>A0A4R7KTM5</accession>
<dbReference type="OrthoDB" id="9788689at2"/>
<evidence type="ECO:0000256" key="2">
    <source>
        <dbReference type="ARBA" id="ARBA00012168"/>
    </source>
</evidence>
<feature type="binding site" evidence="10">
    <location>
        <position position="122"/>
    </location>
    <ligand>
        <name>Mn(2+)</name>
        <dbReference type="ChEBI" id="CHEBI:29035"/>
        <label>1</label>
    </ligand>
</feature>
<protein>
    <recommendedName>
        <fullName evidence="3 9">Arginase</fullName>
        <ecNumber evidence="2 9">3.5.3.1</ecNumber>
    </recommendedName>
</protein>
<comment type="catalytic activity">
    <reaction evidence="8 12">
        <text>L-arginine + H2O = urea + L-ornithine</text>
        <dbReference type="Rhea" id="RHEA:20569"/>
        <dbReference type="ChEBI" id="CHEBI:15377"/>
        <dbReference type="ChEBI" id="CHEBI:16199"/>
        <dbReference type="ChEBI" id="CHEBI:32682"/>
        <dbReference type="ChEBI" id="CHEBI:46911"/>
        <dbReference type="EC" id="3.5.3.1"/>
    </reaction>
</comment>
<feature type="binding site" evidence="10">
    <location>
        <position position="124"/>
    </location>
    <ligand>
        <name>Mn(2+)</name>
        <dbReference type="ChEBI" id="CHEBI:29035"/>
        <label>2</label>
    </ligand>
</feature>
<evidence type="ECO:0000256" key="11">
    <source>
        <dbReference type="PROSITE-ProRule" id="PRU00742"/>
    </source>
</evidence>
<dbReference type="InterPro" id="IPR014033">
    <property type="entry name" value="Arginase"/>
</dbReference>
<dbReference type="GO" id="GO:0004053">
    <property type="term" value="F:arginase activity"/>
    <property type="evidence" value="ECO:0007669"/>
    <property type="project" value="UniProtKB-UniRule"/>
</dbReference>
<dbReference type="InterPro" id="IPR006035">
    <property type="entry name" value="Ureohydrolase"/>
</dbReference>
<dbReference type="GO" id="GO:0005737">
    <property type="term" value="C:cytoplasm"/>
    <property type="evidence" value="ECO:0007669"/>
    <property type="project" value="TreeGrafter"/>
</dbReference>